<feature type="domain" description="Formamidopyrimidine-DNA glycosylase catalytic" evidence="1">
    <location>
        <begin position="2"/>
        <end position="100"/>
    </location>
</feature>
<name>A0A1H8CH42_9BACI</name>
<dbReference type="InterPro" id="IPR035937">
    <property type="entry name" value="FPG_N"/>
</dbReference>
<dbReference type="PANTHER" id="PTHR22993">
    <property type="entry name" value="FORMAMIDOPYRIMIDINE-DNA GLYCOSYLASE"/>
    <property type="match status" value="1"/>
</dbReference>
<evidence type="ECO:0000313" key="2">
    <source>
        <dbReference type="EMBL" id="SEM94611.1"/>
    </source>
</evidence>
<accession>A0A1H8CH42</accession>
<evidence type="ECO:0000259" key="1">
    <source>
        <dbReference type="PROSITE" id="PS51068"/>
    </source>
</evidence>
<dbReference type="SMART" id="SM00898">
    <property type="entry name" value="Fapy_DNA_glyco"/>
    <property type="match status" value="1"/>
</dbReference>
<evidence type="ECO:0000313" key="3">
    <source>
        <dbReference type="Proteomes" id="UP000198553"/>
    </source>
</evidence>
<dbReference type="PROSITE" id="PS51068">
    <property type="entry name" value="FPG_CAT"/>
    <property type="match status" value="1"/>
</dbReference>
<keyword evidence="3" id="KW-1185">Reference proteome</keyword>
<proteinExistence type="predicted"/>
<sequence>MPELPEMETYRRLLSERIVGKPITDIEVNRDKTINAPPRQFVEELKGKTITAVGRRAKHLIFELSTGKSLLLHLMLGGWMYYGSDEDNPDRTKQVTLSFGQQKLYFIGLRLGFLHLYNAKELASELSDLGPEPLDPGFTYEKFHEIFADRKGW</sequence>
<dbReference type="Proteomes" id="UP000198553">
    <property type="component" value="Unassembled WGS sequence"/>
</dbReference>
<dbReference type="InterPro" id="IPR012319">
    <property type="entry name" value="FPG_cat"/>
</dbReference>
<dbReference type="Pfam" id="PF01149">
    <property type="entry name" value="Fapy_DNA_glyco"/>
    <property type="match status" value="1"/>
</dbReference>
<dbReference type="Gene3D" id="3.20.190.10">
    <property type="entry name" value="MutM-like, N-terminal"/>
    <property type="match status" value="1"/>
</dbReference>
<gene>
    <name evidence="2" type="ORF">SAMN05192533_10795</name>
</gene>
<dbReference type="STRING" id="930146.SAMN05192533_10795"/>
<dbReference type="AlphaFoldDB" id="A0A1H8CH42"/>
<reference evidence="3" key="1">
    <citation type="submission" date="2016-10" db="EMBL/GenBank/DDBJ databases">
        <authorList>
            <person name="Varghese N."/>
            <person name="Submissions S."/>
        </authorList>
    </citation>
    <scope>NUCLEOTIDE SEQUENCE [LARGE SCALE GENOMIC DNA]</scope>
    <source>
        <strain evidence="3">B48,IBRC-M 10115,DSM 25386,CECT 8001</strain>
    </source>
</reference>
<dbReference type="GO" id="GO:0003906">
    <property type="term" value="F:DNA-(apurinic or apyrimidinic site) endonuclease activity"/>
    <property type="evidence" value="ECO:0007669"/>
    <property type="project" value="InterPro"/>
</dbReference>
<protein>
    <submittedName>
        <fullName evidence="2">Formamidopyrimidine-DNA glycosylase</fullName>
    </submittedName>
</protein>
<dbReference type="CDD" id="cd08973">
    <property type="entry name" value="BaFpgNei_N_1"/>
    <property type="match status" value="1"/>
</dbReference>
<dbReference type="GO" id="GO:0008270">
    <property type="term" value="F:zinc ion binding"/>
    <property type="evidence" value="ECO:0007669"/>
    <property type="project" value="InterPro"/>
</dbReference>
<dbReference type="SUPFAM" id="SSF81624">
    <property type="entry name" value="N-terminal domain of MutM-like DNA repair proteins"/>
    <property type="match status" value="1"/>
</dbReference>
<dbReference type="GO" id="GO:0034039">
    <property type="term" value="F:8-oxo-7,8-dihydroguanine DNA N-glycosylase activity"/>
    <property type="evidence" value="ECO:0007669"/>
    <property type="project" value="TreeGrafter"/>
</dbReference>
<dbReference type="GO" id="GO:0006284">
    <property type="term" value="P:base-excision repair"/>
    <property type="evidence" value="ECO:0007669"/>
    <property type="project" value="InterPro"/>
</dbReference>
<dbReference type="EMBL" id="FOBW01000007">
    <property type="protein sequence ID" value="SEM94611.1"/>
    <property type="molecule type" value="Genomic_DNA"/>
</dbReference>
<dbReference type="PANTHER" id="PTHR22993:SF9">
    <property type="entry name" value="FORMAMIDOPYRIMIDINE-DNA GLYCOSYLASE"/>
    <property type="match status" value="1"/>
</dbReference>
<organism evidence="2 3">
    <name type="scientific">Mesobacillus persicus</name>
    <dbReference type="NCBI Taxonomy" id="930146"/>
    <lineage>
        <taxon>Bacteria</taxon>
        <taxon>Bacillati</taxon>
        <taxon>Bacillota</taxon>
        <taxon>Bacilli</taxon>
        <taxon>Bacillales</taxon>
        <taxon>Bacillaceae</taxon>
        <taxon>Mesobacillus</taxon>
    </lineage>
</organism>